<dbReference type="HAMAP" id="MF_00771">
    <property type="entry name" value="UPF0310"/>
    <property type="match status" value="1"/>
</dbReference>
<evidence type="ECO:0000313" key="4">
    <source>
        <dbReference type="Proteomes" id="UP000298284"/>
    </source>
</evidence>
<dbReference type="RefSeq" id="WP_135531739.1">
    <property type="nucleotide sequence ID" value="NZ_SRKZ01000005.1"/>
</dbReference>
<keyword evidence="4" id="KW-1185">Reference proteome</keyword>
<dbReference type="InterPro" id="IPR022996">
    <property type="entry name" value="UPF0310"/>
</dbReference>
<dbReference type="Gene3D" id="3.10.590.10">
    <property type="entry name" value="ph1033 like domains"/>
    <property type="match status" value="1"/>
</dbReference>
<comment type="caution">
    <text evidence="3">The sequence shown here is derived from an EMBL/GenBank/DDBJ whole genome shotgun (WGS) entry which is preliminary data.</text>
</comment>
<accession>A0A4Z0MGS5</accession>
<comment type="similarity">
    <text evidence="1">Belongs to the UPF0310 family.</text>
</comment>
<dbReference type="InterPro" id="IPR015947">
    <property type="entry name" value="PUA-like_sf"/>
</dbReference>
<evidence type="ECO:0000313" key="3">
    <source>
        <dbReference type="EMBL" id="TGD78744.1"/>
    </source>
</evidence>
<evidence type="ECO:0000256" key="1">
    <source>
        <dbReference type="HAMAP-Rule" id="MF_00771"/>
    </source>
</evidence>
<dbReference type="EMBL" id="SRKZ01000005">
    <property type="protein sequence ID" value="TGD78744.1"/>
    <property type="molecule type" value="Genomic_DNA"/>
</dbReference>
<dbReference type="NCBIfam" id="NF002616">
    <property type="entry name" value="PRK02268.1-2"/>
    <property type="match status" value="1"/>
</dbReference>
<dbReference type="AlphaFoldDB" id="A0A4Z0MGS5"/>
<sequence>MKEPRYWVIVTSRDHALHGVAQGIIQVNHGKPGPLRRLQPGDGLVLYAPKLTYGEAAPCQCFVALGEVSAGPVFQVDVSPDFAPFRREARYQPATEVPIQPLLAQLTFIPNKARWGYSFRFGCVEIPAVDFELIRAAMTTDY</sequence>
<evidence type="ECO:0000259" key="2">
    <source>
        <dbReference type="Pfam" id="PF01878"/>
    </source>
</evidence>
<protein>
    <recommendedName>
        <fullName evidence="1">UPF0310 protein EU557_17320</fullName>
    </recommendedName>
</protein>
<dbReference type="Pfam" id="PF01878">
    <property type="entry name" value="EVE"/>
    <property type="match status" value="1"/>
</dbReference>
<organism evidence="3 4">
    <name type="scientific">Hymenobacter wooponensis</name>
    <dbReference type="NCBI Taxonomy" id="1525360"/>
    <lineage>
        <taxon>Bacteria</taxon>
        <taxon>Pseudomonadati</taxon>
        <taxon>Bacteroidota</taxon>
        <taxon>Cytophagia</taxon>
        <taxon>Cytophagales</taxon>
        <taxon>Hymenobacteraceae</taxon>
        <taxon>Hymenobacter</taxon>
    </lineage>
</organism>
<feature type="domain" description="EVE" evidence="2">
    <location>
        <begin position="5"/>
        <end position="136"/>
    </location>
</feature>
<reference evidence="3 4" key="1">
    <citation type="submission" date="2019-04" db="EMBL/GenBank/DDBJ databases">
        <authorList>
            <person name="Feng G."/>
            <person name="Zhang J."/>
            <person name="Zhu H."/>
        </authorList>
    </citation>
    <scope>NUCLEOTIDE SEQUENCE [LARGE SCALE GENOMIC DNA]</scope>
    <source>
        <strain evidence="3 4">JCM 19491</strain>
    </source>
</reference>
<dbReference type="InterPro" id="IPR002740">
    <property type="entry name" value="EVE_domain"/>
</dbReference>
<dbReference type="Proteomes" id="UP000298284">
    <property type="component" value="Unassembled WGS sequence"/>
</dbReference>
<dbReference type="OrthoDB" id="9793567at2"/>
<gene>
    <name evidence="3" type="ORF">EU557_17320</name>
</gene>
<name>A0A4Z0MGS5_9BACT</name>
<dbReference type="SUPFAM" id="SSF88697">
    <property type="entry name" value="PUA domain-like"/>
    <property type="match status" value="1"/>
</dbReference>
<proteinExistence type="inferred from homology"/>
<dbReference type="CDD" id="cd21132">
    <property type="entry name" value="EVE-like"/>
    <property type="match status" value="1"/>
</dbReference>